<dbReference type="Proteomes" id="UP001575105">
    <property type="component" value="Unassembled WGS sequence"/>
</dbReference>
<evidence type="ECO:0000256" key="2">
    <source>
        <dbReference type="PROSITE-ProRule" id="PRU10007"/>
    </source>
</evidence>
<comment type="similarity">
    <text evidence="3">Belongs to the aldehyde dehydrogenase family.</text>
</comment>
<feature type="domain" description="Aldehyde dehydrogenase" evidence="5">
    <location>
        <begin position="216"/>
        <end position="670"/>
    </location>
</feature>
<evidence type="ECO:0000256" key="3">
    <source>
        <dbReference type="RuleBase" id="RU003345"/>
    </source>
</evidence>
<keyword evidence="8" id="KW-1185">Reference proteome</keyword>
<sequence length="677" mass="72506">MNARPALLLVDLQRDYLRAAALYPPAESVVHHAAALLTAFRAKGLPVLHTHTLVRPDGVDRMPHWRRRDHWACIKGTAGALPPPAVAPRDGEPVFAKPFYSAFGCPDFETTLRELNVNTLVLAGVHTHGCVRASALDAYQAGFAVWVADDAVGSYDPLHAAATRHHLQDRACRFLDVATILRETGLPQPPCDAEETASHTPLLPVGWIDGRWAPGEHHHETVTRRNPADRSQCLARVPMGGEADVARAIAAVSAQQSAWAARSAEDRAKTLHAWAEAIACRRDEIIDLLMCEAGKPQREAAAEVDYALALLSATVRSLASKPMQPIADGVWTRSCPLGVVGVITPWNNPLALPVGKLAPALAWGNTVVWKPAIEAPRVAMLLIDTLVNVTGLANLVNLIFGQAAPAQAMIADQRVDAITFTGSLAVGRQVAASCAVHSKPLQAELGGNNAALITPHCDINAVARDLVEAAFSFAGQRCTAIRRVMVHQSIAQPFADAFAALVRKLPVGDPANPATRVGPLATRASQQRIAAIVDAAIARGATLLSGGRIPAHLAHGNWFEPTILQSPNHDDPVVQEESFGPIVVLNEAKDFDDGIRQLNNVKQGLLAALYSDNAHEQQAFQNAAQAGILRINAIGQRIHEQAPFGGWKASGLGPPEHGPWDQAFYSRPQAIYGKPRP</sequence>
<evidence type="ECO:0000259" key="6">
    <source>
        <dbReference type="Pfam" id="PF00857"/>
    </source>
</evidence>
<comment type="caution">
    <text evidence="7">The sequence shown here is derived from an EMBL/GenBank/DDBJ whole genome shotgun (WGS) entry which is preliminary data.</text>
</comment>
<feature type="domain" description="Isochorismatase-like" evidence="6">
    <location>
        <begin position="6"/>
        <end position="175"/>
    </location>
</feature>
<dbReference type="CDD" id="cd00431">
    <property type="entry name" value="cysteine_hydrolases"/>
    <property type="match status" value="1"/>
</dbReference>
<dbReference type="RefSeq" id="WP_425346380.1">
    <property type="nucleotide sequence ID" value="NZ_JBGUBD010000009.1"/>
</dbReference>
<dbReference type="PROSITE" id="PS00070">
    <property type="entry name" value="ALDEHYDE_DEHYDR_CYS"/>
    <property type="match status" value="1"/>
</dbReference>
<dbReference type="InterPro" id="IPR029510">
    <property type="entry name" value="Ald_DH_CS_GLU"/>
</dbReference>
<dbReference type="InterPro" id="IPR016163">
    <property type="entry name" value="Ald_DH_C"/>
</dbReference>
<accession>A0ABV4U9Q7</accession>
<dbReference type="InterPro" id="IPR016161">
    <property type="entry name" value="Ald_DH/histidinol_DH"/>
</dbReference>
<name>A0ABV4U9Q7_9BACT</name>
<dbReference type="PROSITE" id="PS00687">
    <property type="entry name" value="ALDEHYDE_DEHYDR_GLU"/>
    <property type="match status" value="1"/>
</dbReference>
<evidence type="ECO:0000313" key="7">
    <source>
        <dbReference type="EMBL" id="MFA9479456.1"/>
    </source>
</evidence>
<dbReference type="Gene3D" id="3.40.605.10">
    <property type="entry name" value="Aldehyde Dehydrogenase, Chain A, domain 1"/>
    <property type="match status" value="1"/>
</dbReference>
<protein>
    <submittedName>
        <fullName evidence="7">Aldehyde dehydrogenase family protein</fullName>
    </submittedName>
</protein>
<dbReference type="Gene3D" id="3.40.50.850">
    <property type="entry name" value="Isochorismatase-like"/>
    <property type="match status" value="1"/>
</dbReference>
<dbReference type="InterPro" id="IPR036380">
    <property type="entry name" value="Isochorismatase-like_sf"/>
</dbReference>
<proteinExistence type="inferred from homology"/>
<evidence type="ECO:0000256" key="1">
    <source>
        <dbReference type="ARBA" id="ARBA00023002"/>
    </source>
</evidence>
<organism evidence="7 8">
    <name type="scientific">Natronomicrosphaera hydrolytica</name>
    <dbReference type="NCBI Taxonomy" id="3242702"/>
    <lineage>
        <taxon>Bacteria</taxon>
        <taxon>Pseudomonadati</taxon>
        <taxon>Planctomycetota</taxon>
        <taxon>Phycisphaerae</taxon>
        <taxon>Phycisphaerales</taxon>
        <taxon>Phycisphaeraceae</taxon>
        <taxon>Natronomicrosphaera</taxon>
    </lineage>
</organism>
<evidence type="ECO:0000259" key="5">
    <source>
        <dbReference type="Pfam" id="PF00171"/>
    </source>
</evidence>
<gene>
    <name evidence="7" type="ORF">ACERK3_14300</name>
</gene>
<dbReference type="CDD" id="cd07078">
    <property type="entry name" value="ALDH"/>
    <property type="match status" value="1"/>
</dbReference>
<feature type="active site" evidence="2">
    <location>
        <position position="444"/>
    </location>
</feature>
<keyword evidence="1 3" id="KW-0560">Oxidoreductase</keyword>
<feature type="region of interest" description="Disordered" evidence="4">
    <location>
        <begin position="653"/>
        <end position="677"/>
    </location>
</feature>
<reference evidence="7 8" key="1">
    <citation type="submission" date="2024-08" db="EMBL/GenBank/DDBJ databases">
        <title>Whole-genome sequencing of halo(alkali)philic microorganisms from hypersaline lakes.</title>
        <authorList>
            <person name="Sorokin D.Y."/>
            <person name="Merkel A.Y."/>
            <person name="Messina E."/>
            <person name="Yakimov M."/>
        </authorList>
    </citation>
    <scope>NUCLEOTIDE SEQUENCE [LARGE SCALE GENOMIC DNA]</scope>
    <source>
        <strain evidence="7 8">AB-hyl4</strain>
    </source>
</reference>
<evidence type="ECO:0000256" key="4">
    <source>
        <dbReference type="SAM" id="MobiDB-lite"/>
    </source>
</evidence>
<dbReference type="Pfam" id="PF00171">
    <property type="entry name" value="Aldedh"/>
    <property type="match status" value="1"/>
</dbReference>
<dbReference type="SUPFAM" id="SSF53720">
    <property type="entry name" value="ALDH-like"/>
    <property type="match status" value="1"/>
</dbReference>
<dbReference type="PANTHER" id="PTHR11699">
    <property type="entry name" value="ALDEHYDE DEHYDROGENASE-RELATED"/>
    <property type="match status" value="1"/>
</dbReference>
<evidence type="ECO:0000313" key="8">
    <source>
        <dbReference type="Proteomes" id="UP001575105"/>
    </source>
</evidence>
<dbReference type="InterPro" id="IPR000868">
    <property type="entry name" value="Isochorismatase-like_dom"/>
</dbReference>
<dbReference type="EMBL" id="JBGUBD010000009">
    <property type="protein sequence ID" value="MFA9479456.1"/>
    <property type="molecule type" value="Genomic_DNA"/>
</dbReference>
<dbReference type="InterPro" id="IPR016160">
    <property type="entry name" value="Ald_DH_CS_CYS"/>
</dbReference>
<dbReference type="InterPro" id="IPR016162">
    <property type="entry name" value="Ald_DH_N"/>
</dbReference>
<dbReference type="InterPro" id="IPR015590">
    <property type="entry name" value="Aldehyde_DH_dom"/>
</dbReference>
<dbReference type="SUPFAM" id="SSF52499">
    <property type="entry name" value="Isochorismatase-like hydrolases"/>
    <property type="match status" value="1"/>
</dbReference>
<dbReference type="Pfam" id="PF00857">
    <property type="entry name" value="Isochorismatase"/>
    <property type="match status" value="1"/>
</dbReference>
<dbReference type="Gene3D" id="3.40.309.10">
    <property type="entry name" value="Aldehyde Dehydrogenase, Chain A, domain 2"/>
    <property type="match status" value="1"/>
</dbReference>